<evidence type="ECO:0000256" key="8">
    <source>
        <dbReference type="ARBA" id="ARBA00022723"/>
    </source>
</evidence>
<proteinExistence type="predicted"/>
<keyword evidence="5" id="KW-0548">Nucleotidyltransferase</keyword>
<dbReference type="GO" id="GO:0004519">
    <property type="term" value="F:endonuclease activity"/>
    <property type="evidence" value="ECO:0007669"/>
    <property type="project" value="UniProtKB-KW"/>
</dbReference>
<dbReference type="GO" id="GO:0006260">
    <property type="term" value="P:DNA replication"/>
    <property type="evidence" value="ECO:0007669"/>
    <property type="project" value="UniProtKB-KW"/>
</dbReference>
<evidence type="ECO:0000256" key="4">
    <source>
        <dbReference type="ARBA" id="ARBA00022679"/>
    </source>
</evidence>
<dbReference type="GO" id="GO:0046872">
    <property type="term" value="F:metal ion binding"/>
    <property type="evidence" value="ECO:0007669"/>
    <property type="project" value="UniProtKB-KW"/>
</dbReference>
<keyword evidence="3" id="KW-1048">Host nucleus</keyword>
<sequence>MPAAQARRFCFTLNNYTPEDVAHIESLYLNADNHITYLVIGREVGDSGTPHLQGFICFSRRKTFNVVKALINERIHIEGARGTSDQAATYCKKDGAYTEFGTVPVSGKTNYLEDFFKWADQFHEDNGRIPTARDVALEHPVVLTRHRNVLDVLESRAPPPSLVTNPQPRPWQLELEEHLTDDTPDDRTVEFFVDEEGGKGKSWFQRHMLTKYPDRVQMLAPGKRDDLAHTIDIQKSIFLMNVPKTQMEFLQYSILEQLKDRTVFSPKYTSKMKVLSAPAHVIVFSNEHPDMNKMSADRYHITILD</sequence>
<comment type="subcellular location">
    <subcellularLocation>
        <location evidence="2">Host nucleus</location>
    </subcellularLocation>
</comment>
<keyword evidence="4" id="KW-0808">Transferase</keyword>
<evidence type="ECO:0000256" key="7">
    <source>
        <dbReference type="ARBA" id="ARBA00022722"/>
    </source>
</evidence>
<comment type="cofactor">
    <cofactor evidence="1">
        <name>Mg(2+)</name>
        <dbReference type="ChEBI" id="CHEBI:18420"/>
    </cofactor>
</comment>
<dbReference type="Gene3D" id="3.40.1310.20">
    <property type="match status" value="1"/>
</dbReference>
<evidence type="ECO:0000259" key="16">
    <source>
        <dbReference type="PROSITE" id="PS52020"/>
    </source>
</evidence>
<evidence type="ECO:0000256" key="15">
    <source>
        <dbReference type="ARBA" id="ARBA00023125"/>
    </source>
</evidence>
<keyword evidence="14" id="KW-0190">Covalent protein-DNA linkage</keyword>
<keyword evidence="12" id="KW-0347">Helicase</keyword>
<name>A0A5Q2WBB5_9VIRU</name>
<evidence type="ECO:0000256" key="13">
    <source>
        <dbReference type="ARBA" id="ARBA00022840"/>
    </source>
</evidence>
<dbReference type="InterPro" id="IPR049912">
    <property type="entry name" value="CRESS_DNA_REP"/>
</dbReference>
<dbReference type="GO" id="GO:0042025">
    <property type="term" value="C:host cell nucleus"/>
    <property type="evidence" value="ECO:0007669"/>
    <property type="project" value="UniProtKB-SubCell"/>
</dbReference>
<keyword evidence="6" id="KW-0235">DNA replication</keyword>
<keyword evidence="8" id="KW-0479">Metal-binding</keyword>
<keyword evidence="7" id="KW-0540">Nuclease</keyword>
<organism evidence="17 18">
    <name type="scientific">CRESS virus sp. ct6pe1</name>
    <dbReference type="NCBI Taxonomy" id="2656676"/>
    <lineage>
        <taxon>Viruses</taxon>
        <taxon>Monodnaviria</taxon>
        <taxon>Shotokuvirae</taxon>
        <taxon>Cressdnaviricota</taxon>
        <taxon>Arfiviricetes</taxon>
        <taxon>Gredzevirales</taxon>
        <taxon>Ouroboviridae</taxon>
        <taxon>Otosivirus</taxon>
        <taxon>Otosivirus volusiense</taxon>
    </lineage>
</organism>
<evidence type="ECO:0000256" key="3">
    <source>
        <dbReference type="ARBA" id="ARBA00022562"/>
    </source>
</evidence>
<dbReference type="GO" id="GO:0003677">
    <property type="term" value="F:DNA binding"/>
    <property type="evidence" value="ECO:0007669"/>
    <property type="project" value="UniProtKB-KW"/>
</dbReference>
<dbReference type="GO" id="GO:0000166">
    <property type="term" value="F:nucleotide binding"/>
    <property type="evidence" value="ECO:0007669"/>
    <property type="project" value="UniProtKB-KW"/>
</dbReference>
<dbReference type="Proteomes" id="UP000501749">
    <property type="component" value="Segment"/>
</dbReference>
<dbReference type="Pfam" id="PF02407">
    <property type="entry name" value="Viral_Rep"/>
    <property type="match status" value="1"/>
</dbReference>
<evidence type="ECO:0000313" key="18">
    <source>
        <dbReference type="Proteomes" id="UP000501749"/>
    </source>
</evidence>
<accession>A0A5Q2WBB5</accession>
<evidence type="ECO:0000256" key="12">
    <source>
        <dbReference type="ARBA" id="ARBA00022806"/>
    </source>
</evidence>
<dbReference type="EMBL" id="MN582106">
    <property type="protein sequence ID" value="QGH73510.1"/>
    <property type="molecule type" value="Genomic_DNA"/>
</dbReference>
<evidence type="ECO:0000256" key="9">
    <source>
        <dbReference type="ARBA" id="ARBA00022741"/>
    </source>
</evidence>
<evidence type="ECO:0000256" key="2">
    <source>
        <dbReference type="ARBA" id="ARBA00004147"/>
    </source>
</evidence>
<evidence type="ECO:0000256" key="10">
    <source>
        <dbReference type="ARBA" id="ARBA00022759"/>
    </source>
</evidence>
<dbReference type="GO" id="GO:0016779">
    <property type="term" value="F:nucleotidyltransferase activity"/>
    <property type="evidence" value="ECO:0007669"/>
    <property type="project" value="UniProtKB-KW"/>
</dbReference>
<keyword evidence="18" id="KW-1185">Reference proteome</keyword>
<feature type="domain" description="CRESS-DNA virus Rep endonuclease" evidence="16">
    <location>
        <begin position="3"/>
        <end position="103"/>
    </location>
</feature>
<evidence type="ECO:0000313" key="17">
    <source>
        <dbReference type="EMBL" id="QGH73510.1"/>
    </source>
</evidence>
<evidence type="ECO:0000256" key="5">
    <source>
        <dbReference type="ARBA" id="ARBA00022695"/>
    </source>
</evidence>
<dbReference type="PROSITE" id="PS52020">
    <property type="entry name" value="CRESS_DNA_REP"/>
    <property type="match status" value="1"/>
</dbReference>
<evidence type="ECO:0000256" key="1">
    <source>
        <dbReference type="ARBA" id="ARBA00001946"/>
    </source>
</evidence>
<keyword evidence="10" id="KW-0255">Endonuclease</keyword>
<evidence type="ECO:0000256" key="14">
    <source>
        <dbReference type="ARBA" id="ARBA00023124"/>
    </source>
</evidence>
<keyword evidence="15" id="KW-0238">DNA-binding</keyword>
<keyword evidence="11" id="KW-0378">Hydrolase</keyword>
<dbReference type="GO" id="GO:0016787">
    <property type="term" value="F:hydrolase activity"/>
    <property type="evidence" value="ECO:0007669"/>
    <property type="project" value="UniProtKB-KW"/>
</dbReference>
<evidence type="ECO:0000256" key="6">
    <source>
        <dbReference type="ARBA" id="ARBA00022705"/>
    </source>
</evidence>
<keyword evidence="9" id="KW-0547">Nucleotide-binding</keyword>
<protein>
    <submittedName>
        <fullName evidence="17">Rep protein</fullName>
    </submittedName>
</protein>
<dbReference type="SUPFAM" id="SSF55464">
    <property type="entry name" value="Origin of replication-binding domain, RBD-like"/>
    <property type="match status" value="1"/>
</dbReference>
<keyword evidence="13" id="KW-0067">ATP-binding</keyword>
<evidence type="ECO:0000256" key="11">
    <source>
        <dbReference type="ARBA" id="ARBA00022801"/>
    </source>
</evidence>
<reference evidence="17 18" key="1">
    <citation type="submission" date="2019-10" db="EMBL/GenBank/DDBJ databases">
        <title>Florida's Freshwater Springs.</title>
        <authorList>
            <person name="Malki K."/>
            <person name="Breitbart M."/>
        </authorList>
    </citation>
    <scope>NUCLEOTIDE SEQUENCE [LARGE SCALE GENOMIC DNA]</scope>
    <source>
        <strain evidence="17">Ct6pe1</strain>
    </source>
</reference>